<sequence length="581" mass="61496">MSRAGPIDPPAIDGQDGIEPGKRLIRVAGDQGLSLAERLANRLHKLAWRTPLHALRLRGRYPLKLLAVPADPIVGDAHAGQAILEGGILHRGEAIALASLDFSNLGVSADFADHIHSFAWLRDLAAAAPRERGAPVAEQLLKQWLAAFGNHVAEPAWRADLWGRRILFWASYAPFILSSGDLVYRSAVLNSLARGARHLDRGADKAPQGPARIAAWCGVVAAGLLIPGGEQRLAHGEAGLGRALAQALYGDGGLANRSPVAQLELIELLSHLRSVYLARRRDVSPLVEDALARAVPALLGVVMGDGALSSWQGGAPVSAERISAAVEASTVRARPLRQARDWGYQRLACGQAVVVIDAAPPPVSRLAQGGCASTLGFEFSDAGQRLIVNCGGGRGGQRLPDALAEALRSTAAHSTLVMADSNSTAIHADGSLGRGVGEVELDRQENDGGSRVEASHDGYVRRFGFVHQRQLALAADGRELRGEDVLLPAGRRRRGAAAHFAVRFHLAPGIEVTQTADGLGALLRVGDGRPWQFRCRGGTLTLEESLWIDPTGQPCPTHQLVIEGQAAAGGSTVSWQFKRAG</sequence>
<accession>A0A1S1HKY5</accession>
<dbReference type="RefSeq" id="WP_070934866.1">
    <property type="nucleotide sequence ID" value="NZ_MIPT01000001.1"/>
</dbReference>
<evidence type="ECO:0000259" key="2">
    <source>
        <dbReference type="Pfam" id="PF07940"/>
    </source>
</evidence>
<dbReference type="AlphaFoldDB" id="A0A1S1HKY5"/>
<gene>
    <name evidence="3" type="ORF">BHE75_03905</name>
</gene>
<organism evidence="3 4">
    <name type="scientific">Edaphosphingomonas haloaromaticamans</name>
    <dbReference type="NCBI Taxonomy" id="653954"/>
    <lineage>
        <taxon>Bacteria</taxon>
        <taxon>Pseudomonadati</taxon>
        <taxon>Pseudomonadota</taxon>
        <taxon>Alphaproteobacteria</taxon>
        <taxon>Sphingomonadales</taxon>
        <taxon>Rhizorhabdaceae</taxon>
        <taxon>Edaphosphingomonas</taxon>
    </lineage>
</organism>
<dbReference type="InterPro" id="IPR008929">
    <property type="entry name" value="Chondroitin_lyas"/>
</dbReference>
<dbReference type="EMBL" id="MIPT01000001">
    <property type="protein sequence ID" value="OHT21893.1"/>
    <property type="molecule type" value="Genomic_DNA"/>
</dbReference>
<evidence type="ECO:0000313" key="4">
    <source>
        <dbReference type="Proteomes" id="UP000179467"/>
    </source>
</evidence>
<proteinExistence type="predicted"/>
<dbReference type="Proteomes" id="UP000179467">
    <property type="component" value="Unassembled WGS sequence"/>
</dbReference>
<dbReference type="GO" id="GO:0016829">
    <property type="term" value="F:lyase activity"/>
    <property type="evidence" value="ECO:0007669"/>
    <property type="project" value="InterPro"/>
</dbReference>
<evidence type="ECO:0000256" key="1">
    <source>
        <dbReference type="ARBA" id="ARBA00004196"/>
    </source>
</evidence>
<protein>
    <submittedName>
        <fullName evidence="3">Heparinase II/III-like protein</fullName>
    </submittedName>
</protein>
<dbReference type="Gene3D" id="2.70.98.70">
    <property type="match status" value="1"/>
</dbReference>
<dbReference type="InterPro" id="IPR012480">
    <property type="entry name" value="Hepar_II_III_C"/>
</dbReference>
<comment type="subcellular location">
    <subcellularLocation>
        <location evidence="1">Cell envelope</location>
    </subcellularLocation>
</comment>
<name>A0A1S1HKY5_9SPHN</name>
<dbReference type="Pfam" id="PF07940">
    <property type="entry name" value="Hepar_II_III_C"/>
    <property type="match status" value="1"/>
</dbReference>
<feature type="domain" description="Heparinase II/III-like C-terminal" evidence="2">
    <location>
        <begin position="333"/>
        <end position="576"/>
    </location>
</feature>
<comment type="caution">
    <text evidence="3">The sequence shown here is derived from an EMBL/GenBank/DDBJ whole genome shotgun (WGS) entry which is preliminary data.</text>
</comment>
<evidence type="ECO:0000313" key="3">
    <source>
        <dbReference type="EMBL" id="OHT21893.1"/>
    </source>
</evidence>
<keyword evidence="4" id="KW-1185">Reference proteome</keyword>
<dbReference type="Gene3D" id="1.50.10.100">
    <property type="entry name" value="Chondroitin AC/alginate lyase"/>
    <property type="match status" value="1"/>
</dbReference>
<reference evidence="3 4" key="1">
    <citation type="submission" date="2016-09" db="EMBL/GenBank/DDBJ databases">
        <title>Metabolic pathway, cell adaptation mechanisms and a novel monoxygenase revealed through proteogenomic-transcription analysis of a Sphingomonas haloaromaticamans strain degrading the fungicide ortho-phenylphenol.</title>
        <authorList>
            <person name="Perruchon C."/>
            <person name="Papadopoulou E.S."/>
            <person name="Rousidou C."/>
            <person name="Vasileiadis S."/>
            <person name="Tanou G."/>
            <person name="Amoutzias G."/>
            <person name="Molassiotis A."/>
            <person name="Karpouzas D.G."/>
        </authorList>
    </citation>
    <scope>NUCLEOTIDE SEQUENCE [LARGE SCALE GENOMIC DNA]</scope>
    <source>
        <strain evidence="3 4">P3</strain>
    </source>
</reference>
<dbReference type="GO" id="GO:0030313">
    <property type="term" value="C:cell envelope"/>
    <property type="evidence" value="ECO:0007669"/>
    <property type="project" value="UniProtKB-SubCell"/>
</dbReference>
<dbReference type="OrthoDB" id="9787373at2"/>